<dbReference type="AlphaFoldDB" id="A0A8A3PA14"/>
<keyword evidence="3" id="KW-1185">Reference proteome</keyword>
<proteinExistence type="predicted"/>
<dbReference type="OrthoDB" id="5408734at2759"/>
<dbReference type="EMBL" id="CP063406">
    <property type="protein sequence ID" value="QSZ31739.1"/>
    <property type="molecule type" value="Genomic_DNA"/>
</dbReference>
<protein>
    <submittedName>
        <fullName evidence="2">Uncharacterized protein</fullName>
    </submittedName>
</protein>
<gene>
    <name evidence="2" type="ORF">DSL72_001307</name>
</gene>
<evidence type="ECO:0000313" key="2">
    <source>
        <dbReference type="EMBL" id="QSZ31739.1"/>
    </source>
</evidence>
<dbReference type="Proteomes" id="UP000672032">
    <property type="component" value="Chromosome 2"/>
</dbReference>
<accession>A0A8A3PA14</accession>
<evidence type="ECO:0000313" key="3">
    <source>
        <dbReference type="Proteomes" id="UP000672032"/>
    </source>
</evidence>
<sequence>MSDAELDRQYVPNGRPQSQMARSFALALDDLFKLDSGGARLDAIVLEKKQEISTKTSELEELEAKIKATEERLKAKQAAANSGSPPSEESNPPQHRSTTDPISPLESKFDDDVSSSGAGMDEENLSSRPAAPKQAQSYTTALESHIPGALPPTPGASEGESELDDGERAGADYVIVAKDGDVPPVGTE</sequence>
<reference evidence="2" key="1">
    <citation type="submission" date="2020-10" db="EMBL/GenBank/DDBJ databases">
        <title>Genome Sequence of Monilinia vaccinii-corymbosi Sheds Light on Mummy Berry Disease Infection of Blueberry and Mating Type.</title>
        <authorList>
            <person name="Yow A.G."/>
            <person name="Zhang Y."/>
            <person name="Bansal K."/>
            <person name="Eacker S.M."/>
            <person name="Sullivan S."/>
            <person name="Liachko I."/>
            <person name="Cubeta M.A."/>
            <person name="Rollins J.A."/>
            <person name="Ashrafi H."/>
        </authorList>
    </citation>
    <scope>NUCLEOTIDE SEQUENCE</scope>
    <source>
        <strain evidence="2">RL-1</strain>
    </source>
</reference>
<organism evidence="2 3">
    <name type="scientific">Monilinia vaccinii-corymbosi</name>
    <dbReference type="NCBI Taxonomy" id="61207"/>
    <lineage>
        <taxon>Eukaryota</taxon>
        <taxon>Fungi</taxon>
        <taxon>Dikarya</taxon>
        <taxon>Ascomycota</taxon>
        <taxon>Pezizomycotina</taxon>
        <taxon>Leotiomycetes</taxon>
        <taxon>Helotiales</taxon>
        <taxon>Sclerotiniaceae</taxon>
        <taxon>Monilinia</taxon>
    </lineage>
</organism>
<feature type="compositionally biased region" description="Low complexity" evidence="1">
    <location>
        <begin position="81"/>
        <end position="93"/>
    </location>
</feature>
<name>A0A8A3PA14_9HELO</name>
<feature type="region of interest" description="Disordered" evidence="1">
    <location>
        <begin position="70"/>
        <end position="188"/>
    </location>
</feature>
<evidence type="ECO:0000256" key="1">
    <source>
        <dbReference type="SAM" id="MobiDB-lite"/>
    </source>
</evidence>